<organism evidence="5 6">
    <name type="scientific">Tetraparma gracilis</name>
    <dbReference type="NCBI Taxonomy" id="2962635"/>
    <lineage>
        <taxon>Eukaryota</taxon>
        <taxon>Sar</taxon>
        <taxon>Stramenopiles</taxon>
        <taxon>Ochrophyta</taxon>
        <taxon>Bolidophyceae</taxon>
        <taxon>Parmales</taxon>
        <taxon>Triparmaceae</taxon>
        <taxon>Tetraparma</taxon>
    </lineage>
</organism>
<dbReference type="SUPFAM" id="SSF52540">
    <property type="entry name" value="P-loop containing nucleoside triphosphate hydrolases"/>
    <property type="match status" value="1"/>
</dbReference>
<comment type="caution">
    <text evidence="5">The sequence shown here is derived from an EMBL/GenBank/DDBJ whole genome shotgun (WGS) entry which is preliminary data.</text>
</comment>
<name>A0ABQ6MB01_9STRA</name>
<evidence type="ECO:0000313" key="5">
    <source>
        <dbReference type="EMBL" id="GMI22930.1"/>
    </source>
</evidence>
<proteinExistence type="predicted"/>
<evidence type="ECO:0000256" key="2">
    <source>
        <dbReference type="ARBA" id="ARBA00022840"/>
    </source>
</evidence>
<accession>A0ABQ6MB01</accession>
<dbReference type="PANTHER" id="PTHR23077">
    <property type="entry name" value="AAA-FAMILY ATPASE"/>
    <property type="match status" value="1"/>
</dbReference>
<dbReference type="Pfam" id="PF00004">
    <property type="entry name" value="AAA"/>
    <property type="match status" value="1"/>
</dbReference>
<dbReference type="Gene3D" id="3.40.50.300">
    <property type="entry name" value="P-loop containing nucleotide triphosphate hydrolases"/>
    <property type="match status" value="1"/>
</dbReference>
<evidence type="ECO:0000259" key="4">
    <source>
        <dbReference type="SMART" id="SM00382"/>
    </source>
</evidence>
<feature type="region of interest" description="Disordered" evidence="3">
    <location>
        <begin position="1"/>
        <end position="35"/>
    </location>
</feature>
<protein>
    <recommendedName>
        <fullName evidence="4">AAA+ ATPase domain-containing protein</fullName>
    </recommendedName>
</protein>
<dbReference type="InterPro" id="IPR027417">
    <property type="entry name" value="P-loop_NTPase"/>
</dbReference>
<feature type="domain" description="AAA+ ATPase" evidence="4">
    <location>
        <begin position="276"/>
        <end position="414"/>
    </location>
</feature>
<dbReference type="EMBL" id="BRYB01000109">
    <property type="protein sequence ID" value="GMI22930.1"/>
    <property type="molecule type" value="Genomic_DNA"/>
</dbReference>
<dbReference type="SMART" id="SM00382">
    <property type="entry name" value="AAA"/>
    <property type="match status" value="1"/>
</dbReference>
<keyword evidence="1" id="KW-0547">Nucleotide-binding</keyword>
<dbReference type="PANTHER" id="PTHR23077:SF171">
    <property type="entry name" value="NUCLEAR VALOSIN-CONTAINING PROTEIN-LIKE"/>
    <property type="match status" value="1"/>
</dbReference>
<dbReference type="Proteomes" id="UP001165060">
    <property type="component" value="Unassembled WGS sequence"/>
</dbReference>
<keyword evidence="6" id="KW-1185">Reference proteome</keyword>
<dbReference type="InterPro" id="IPR050168">
    <property type="entry name" value="AAA_ATPase_domain"/>
</dbReference>
<dbReference type="CDD" id="cd19481">
    <property type="entry name" value="RecA-like_protease"/>
    <property type="match status" value="1"/>
</dbReference>
<dbReference type="InterPro" id="IPR003593">
    <property type="entry name" value="AAA+_ATPase"/>
</dbReference>
<evidence type="ECO:0000313" key="6">
    <source>
        <dbReference type="Proteomes" id="UP001165060"/>
    </source>
</evidence>
<feature type="compositionally biased region" description="Basic residues" evidence="3">
    <location>
        <begin position="1"/>
        <end position="12"/>
    </location>
</feature>
<evidence type="ECO:0000256" key="1">
    <source>
        <dbReference type="ARBA" id="ARBA00022741"/>
    </source>
</evidence>
<gene>
    <name evidence="5" type="ORF">TeGR_g9842</name>
</gene>
<dbReference type="InterPro" id="IPR003959">
    <property type="entry name" value="ATPase_AAA_core"/>
</dbReference>
<evidence type="ECO:0000256" key="3">
    <source>
        <dbReference type="SAM" id="MobiDB-lite"/>
    </source>
</evidence>
<reference evidence="5 6" key="1">
    <citation type="journal article" date="2023" name="Commun. Biol.">
        <title>Genome analysis of Parmales, the sister group of diatoms, reveals the evolutionary specialization of diatoms from phago-mixotrophs to photoautotrophs.</title>
        <authorList>
            <person name="Ban H."/>
            <person name="Sato S."/>
            <person name="Yoshikawa S."/>
            <person name="Yamada K."/>
            <person name="Nakamura Y."/>
            <person name="Ichinomiya M."/>
            <person name="Sato N."/>
            <person name="Blanc-Mathieu R."/>
            <person name="Endo H."/>
            <person name="Kuwata A."/>
            <person name="Ogata H."/>
        </authorList>
    </citation>
    <scope>NUCLEOTIDE SEQUENCE [LARGE SCALE GENOMIC DNA]</scope>
</reference>
<sequence length="752" mass="82144">MGKKNKSSKSNRKQPAPATAPDPDSPPKLDGTFLPSSSASMAKSALLPLQTVDVPPTPPRLGIASVQLVISKAAHKLGREHPELFPSAEQLAETAGVVFQDYIDELRKKNKFDFTLGRAEHSPPSLCCFTTRGVFDLDAILAADEASMNTKSTAAGNTAPPPPPVVSRHFTFRVDVGDNKGAVLFSLKYEMNDTYAVDEANDEGGDDDVQLYHDLLRLWGEHEERPAAISKSIMDKCFAEIKSENTGIEGIADEIRDFVFAPHAVRPAEMDEDEDLPCALLLHGPPGTGKTTIIRSILEKVGVFTVWLGTAAELKRPYIGQTEKAIKFLFDECKKNPHVLCAIFWDEIDNVTEQRGGDKADHKQDWISLLLRMIGSKDYPNLLLIGSTNRKSAMDEAILRPGRLDQQYFFGTLSPGARWELFKKRCANTKLKIPDALVGEGVRAFFEIATINLSGSGVRQAASHMFRALRASQARGETLEGLEPTMYLAKILGKHIDKDPRALFRSADLECFAKGGLLTIVAARYGWTDDLWGPSTCNFENGVKDVTDIVRGDVVNGGELHINPDCRGQYMNEHFWPVGPGIGRRLSIKYRYGDGPVQTTTSEKVANETVSLHVTAAGSTGGAGSGKLLDGPHMLDSNVNGVIGAWNDSNGKWRFSKNAGDGEATLEYPRSKTQLLAIAGQLAIDSGATYVHTLDVTTLKLHTEGRLDKDHLNLVFAECDEYSKGSGAIILVDVDDLVGVVESVDIVDWEWQ</sequence>
<feature type="non-terminal residue" evidence="5">
    <location>
        <position position="752"/>
    </location>
</feature>
<keyword evidence="2" id="KW-0067">ATP-binding</keyword>